<dbReference type="Gene3D" id="2.120.10.30">
    <property type="entry name" value="TolB, C-terminal domain"/>
    <property type="match status" value="1"/>
</dbReference>
<dbReference type="PANTHER" id="PTHR10680">
    <property type="entry name" value="PEPTIDYL-GLYCINE ALPHA-AMIDATING MONOOXYGENASE"/>
    <property type="match status" value="1"/>
</dbReference>
<dbReference type="AlphaFoldDB" id="A0A2S2DS00"/>
<evidence type="ECO:0000256" key="2">
    <source>
        <dbReference type="ARBA" id="ARBA00023180"/>
    </source>
</evidence>
<name>A0A2S2DS00_9BACT</name>
<dbReference type="GO" id="GO:0005576">
    <property type="term" value="C:extracellular region"/>
    <property type="evidence" value="ECO:0007669"/>
    <property type="project" value="TreeGrafter"/>
</dbReference>
<keyword evidence="4" id="KW-1185">Reference proteome</keyword>
<dbReference type="SUPFAM" id="SSF63829">
    <property type="entry name" value="Calcium-dependent phosphotriesterase"/>
    <property type="match status" value="1"/>
</dbReference>
<keyword evidence="1" id="KW-0732">Signal</keyword>
<organism evidence="3 4">
    <name type="scientific">Aquirufa nivalisilvae</name>
    <dbReference type="NCBI Taxonomy" id="2516557"/>
    <lineage>
        <taxon>Bacteria</taxon>
        <taxon>Pseudomonadati</taxon>
        <taxon>Bacteroidota</taxon>
        <taxon>Cytophagia</taxon>
        <taxon>Cytophagales</taxon>
        <taxon>Flectobacillaceae</taxon>
        <taxon>Aquirufa</taxon>
    </lineage>
</organism>
<dbReference type="EC" id="1.14.17.3" evidence="3"/>
<dbReference type="RefSeq" id="WP_109321859.1">
    <property type="nucleotide sequence ID" value="NZ_CP029346.1"/>
</dbReference>
<dbReference type="Proteomes" id="UP000245468">
    <property type="component" value="Chromosome"/>
</dbReference>
<protein>
    <submittedName>
        <fullName evidence="3">Peptidylglycine monooxygenase</fullName>
        <ecNumber evidence="3">1.14.17.3</ecNumber>
    </submittedName>
</protein>
<dbReference type="EMBL" id="CP029346">
    <property type="protein sequence ID" value="AWL08082.1"/>
    <property type="molecule type" value="Genomic_DNA"/>
</dbReference>
<dbReference type="PANTHER" id="PTHR10680:SF28">
    <property type="entry name" value="SMP-30_GLUCONOLACTONASE_LRE-LIKE REGION DOMAIN-CONTAINING PROTEIN"/>
    <property type="match status" value="1"/>
</dbReference>
<dbReference type="GO" id="GO:0004504">
    <property type="term" value="F:peptidylglycine monooxygenase activity"/>
    <property type="evidence" value="ECO:0007669"/>
    <property type="project" value="UniProtKB-EC"/>
</dbReference>
<proteinExistence type="predicted"/>
<gene>
    <name evidence="3" type="ORF">HME7025_00199</name>
</gene>
<sequence length="357" mass="40253">MNKSIQRRDFLKTSSVLVGGSLLSTSHTMKKIAPKPGEIVVGHNNYKFKVIPNWGILDAGKNPVNDCHEMVEDAKGRLFLLTNETKNNVLIYDKSGKLLDSWGHTYPGAHGLTILNEGGEQFLLICDNTRHQVIKTDLKGKEIFKIEYPKETGVYDHPHQFVPTETAVNPKNGDIYVADGYGANYIIQYDSKGKYIRHFGGKTNDYDDNLFNCCHGVLVDTRDPKNWTLLVTDRVNNSLKRFTLDGKFITRYHLPGSFVCRPNLHGDHIVAACFRSGDGNWPGSGYVQILDKDMKVVSTPGGSEPIYKNGVLQRQHKDDENKVFIHPHDVYADSDDNIYVAQWASQKTYPIKLERIG</sequence>
<keyword evidence="2" id="KW-0325">Glycoprotein</keyword>
<dbReference type="PROSITE" id="PS51318">
    <property type="entry name" value="TAT"/>
    <property type="match status" value="1"/>
</dbReference>
<evidence type="ECO:0000313" key="3">
    <source>
        <dbReference type="EMBL" id="AWL08082.1"/>
    </source>
</evidence>
<evidence type="ECO:0000256" key="1">
    <source>
        <dbReference type="ARBA" id="ARBA00022729"/>
    </source>
</evidence>
<dbReference type="InterPro" id="IPR011042">
    <property type="entry name" value="6-blade_b-propeller_TolB-like"/>
</dbReference>
<accession>A0A2S2DS00</accession>
<dbReference type="KEGG" id="psez:HME7025_00199"/>
<keyword evidence="3" id="KW-0503">Monooxygenase</keyword>
<dbReference type="InterPro" id="IPR006311">
    <property type="entry name" value="TAT_signal"/>
</dbReference>
<keyword evidence="3" id="KW-0560">Oxidoreductase</keyword>
<dbReference type="OrthoDB" id="9799230at2"/>
<evidence type="ECO:0000313" key="4">
    <source>
        <dbReference type="Proteomes" id="UP000245468"/>
    </source>
</evidence>
<reference evidence="4" key="1">
    <citation type="submission" date="2018-05" db="EMBL/GenBank/DDBJ databases">
        <title>Pseudarcicella sp. HME7025 Genome sequencing and assembly.</title>
        <authorList>
            <person name="Kim H."/>
            <person name="Kang H."/>
            <person name="Joh K."/>
        </authorList>
    </citation>
    <scope>NUCLEOTIDE SEQUENCE [LARGE SCALE GENOMIC DNA]</scope>
    <source>
        <strain evidence="4">HME7025</strain>
    </source>
</reference>